<keyword evidence="7 13" id="KW-0067">ATP-binding</keyword>
<dbReference type="InterPro" id="IPR005543">
    <property type="entry name" value="PASTA_dom"/>
</dbReference>
<dbReference type="Pfam" id="PF03793">
    <property type="entry name" value="PASTA"/>
    <property type="match status" value="1"/>
</dbReference>
<dbReference type="InterPro" id="IPR011095">
    <property type="entry name" value="Dala_Dala_lig_C"/>
</dbReference>
<keyword evidence="5 12" id="KW-0436">Ligase</keyword>
<dbReference type="SMART" id="SM00740">
    <property type="entry name" value="PASTA"/>
    <property type="match status" value="2"/>
</dbReference>
<dbReference type="PANTHER" id="PTHR23132">
    <property type="entry name" value="D-ALANINE--D-ALANINE LIGASE"/>
    <property type="match status" value="1"/>
</dbReference>
<evidence type="ECO:0000256" key="10">
    <source>
        <dbReference type="ARBA" id="ARBA00023316"/>
    </source>
</evidence>
<evidence type="ECO:0000256" key="4">
    <source>
        <dbReference type="ARBA" id="ARBA00012216"/>
    </source>
</evidence>
<dbReference type="Gene3D" id="3.30.10.20">
    <property type="match status" value="2"/>
</dbReference>
<comment type="catalytic activity">
    <reaction evidence="11 12">
        <text>2 D-alanine + ATP = D-alanyl-D-alanine + ADP + phosphate + H(+)</text>
        <dbReference type="Rhea" id="RHEA:11224"/>
        <dbReference type="ChEBI" id="CHEBI:15378"/>
        <dbReference type="ChEBI" id="CHEBI:30616"/>
        <dbReference type="ChEBI" id="CHEBI:43474"/>
        <dbReference type="ChEBI" id="CHEBI:57416"/>
        <dbReference type="ChEBI" id="CHEBI:57822"/>
        <dbReference type="ChEBI" id="CHEBI:456216"/>
        <dbReference type="EC" id="6.3.2.4"/>
    </reaction>
</comment>
<dbReference type="Gene3D" id="3.30.1490.20">
    <property type="entry name" value="ATP-grasp fold, A domain"/>
    <property type="match status" value="1"/>
</dbReference>
<dbReference type="GO" id="GO:0008360">
    <property type="term" value="P:regulation of cell shape"/>
    <property type="evidence" value="ECO:0007669"/>
    <property type="project" value="UniProtKB-KW"/>
</dbReference>
<dbReference type="PROSITE" id="PS00844">
    <property type="entry name" value="DALA_DALA_LIGASE_2"/>
    <property type="match status" value="1"/>
</dbReference>
<evidence type="ECO:0000259" key="14">
    <source>
        <dbReference type="PROSITE" id="PS50975"/>
    </source>
</evidence>
<dbReference type="HAMAP" id="MF_00047">
    <property type="entry name" value="Dala_Dala_lig"/>
    <property type="match status" value="1"/>
</dbReference>
<keyword evidence="12" id="KW-0963">Cytoplasm</keyword>
<dbReference type="SUPFAM" id="SSF52440">
    <property type="entry name" value="PreATP-grasp domain"/>
    <property type="match status" value="2"/>
</dbReference>
<evidence type="ECO:0000256" key="12">
    <source>
        <dbReference type="HAMAP-Rule" id="MF_00047"/>
    </source>
</evidence>
<dbReference type="InterPro" id="IPR000291">
    <property type="entry name" value="D-Ala_lig_Van_CS"/>
</dbReference>
<comment type="cofactor">
    <cofactor evidence="2">
        <name>Mg(2+)</name>
        <dbReference type="ChEBI" id="CHEBI:18420"/>
    </cofactor>
</comment>
<evidence type="ECO:0000256" key="8">
    <source>
        <dbReference type="ARBA" id="ARBA00022960"/>
    </source>
</evidence>
<dbReference type="InterPro" id="IPR011127">
    <property type="entry name" value="Dala_Dala_lig_N"/>
</dbReference>
<dbReference type="GO" id="GO:0005737">
    <property type="term" value="C:cytoplasm"/>
    <property type="evidence" value="ECO:0007669"/>
    <property type="project" value="UniProtKB-SubCell"/>
</dbReference>
<dbReference type="UniPathway" id="UPA00219"/>
<comment type="caution">
    <text evidence="16">The sequence shown here is derived from an EMBL/GenBank/DDBJ whole genome shotgun (WGS) entry which is preliminary data.</text>
</comment>
<evidence type="ECO:0000256" key="6">
    <source>
        <dbReference type="ARBA" id="ARBA00022741"/>
    </source>
</evidence>
<dbReference type="RefSeq" id="WP_183495871.1">
    <property type="nucleotide sequence ID" value="NZ_JACIFF010000005.1"/>
</dbReference>
<dbReference type="Pfam" id="PF01820">
    <property type="entry name" value="Dala_Dala_lig_N"/>
    <property type="match status" value="2"/>
</dbReference>
<comment type="similarity">
    <text evidence="3 12">Belongs to the D-alanine--D-alanine ligase family.</text>
</comment>
<feature type="domain" description="ATP-grasp" evidence="14">
    <location>
        <begin position="641"/>
        <end position="891"/>
    </location>
</feature>
<dbReference type="GO" id="GO:0071555">
    <property type="term" value="P:cell wall organization"/>
    <property type="evidence" value="ECO:0007669"/>
    <property type="project" value="UniProtKB-KW"/>
</dbReference>
<organism evidence="16 17">
    <name type="scientific">Neolewinella aquimaris</name>
    <dbReference type="NCBI Taxonomy" id="1835722"/>
    <lineage>
        <taxon>Bacteria</taxon>
        <taxon>Pseudomonadati</taxon>
        <taxon>Bacteroidota</taxon>
        <taxon>Saprospiria</taxon>
        <taxon>Saprospirales</taxon>
        <taxon>Lewinellaceae</taxon>
        <taxon>Neolewinella</taxon>
    </lineage>
</organism>
<dbReference type="GO" id="GO:0008716">
    <property type="term" value="F:D-alanine-D-alanine ligase activity"/>
    <property type="evidence" value="ECO:0007669"/>
    <property type="project" value="UniProtKB-UniRule"/>
</dbReference>
<reference evidence="16 17" key="1">
    <citation type="submission" date="2020-08" db="EMBL/GenBank/DDBJ databases">
        <title>Genomic Encyclopedia of Type Strains, Phase IV (KMG-IV): sequencing the most valuable type-strain genomes for metagenomic binning, comparative biology and taxonomic classification.</title>
        <authorList>
            <person name="Goeker M."/>
        </authorList>
    </citation>
    <scope>NUCLEOTIDE SEQUENCE [LARGE SCALE GENOMIC DNA]</scope>
    <source>
        <strain evidence="16 17">DSM 105137</strain>
    </source>
</reference>
<dbReference type="InterPro" id="IPR005905">
    <property type="entry name" value="D_ala_D_ala"/>
</dbReference>
<dbReference type="SUPFAM" id="SSF56059">
    <property type="entry name" value="Glutathione synthetase ATP-binding domain-like"/>
    <property type="match status" value="3"/>
</dbReference>
<feature type="domain" description="ATP-grasp" evidence="14">
    <location>
        <begin position="159"/>
        <end position="446"/>
    </location>
</feature>
<evidence type="ECO:0000256" key="11">
    <source>
        <dbReference type="ARBA" id="ARBA00047614"/>
    </source>
</evidence>
<feature type="domain" description="PASTA" evidence="15">
    <location>
        <begin position="963"/>
        <end position="1029"/>
    </location>
</feature>
<evidence type="ECO:0000256" key="3">
    <source>
        <dbReference type="ARBA" id="ARBA00010871"/>
    </source>
</evidence>
<proteinExistence type="inferred from homology"/>
<keyword evidence="8 12" id="KW-0133">Cell shape</keyword>
<dbReference type="CDD" id="cd06577">
    <property type="entry name" value="PASTA_pknB"/>
    <property type="match status" value="2"/>
</dbReference>
<dbReference type="GO" id="GO:0046872">
    <property type="term" value="F:metal ion binding"/>
    <property type="evidence" value="ECO:0007669"/>
    <property type="project" value="InterPro"/>
</dbReference>
<evidence type="ECO:0000259" key="15">
    <source>
        <dbReference type="PROSITE" id="PS51178"/>
    </source>
</evidence>
<comment type="cofactor">
    <cofactor evidence="1">
        <name>Mn(2+)</name>
        <dbReference type="ChEBI" id="CHEBI:29035"/>
    </cofactor>
</comment>
<comment type="pathway">
    <text evidence="12">Cell wall biogenesis; peptidoglycan biosynthesis.</text>
</comment>
<dbReference type="GO" id="GO:0009252">
    <property type="term" value="P:peptidoglycan biosynthetic process"/>
    <property type="evidence" value="ECO:0007669"/>
    <property type="project" value="UniProtKB-UniRule"/>
</dbReference>
<keyword evidence="6 13" id="KW-0547">Nucleotide-binding</keyword>
<dbReference type="Proteomes" id="UP000576209">
    <property type="component" value="Unassembled WGS sequence"/>
</dbReference>
<keyword evidence="10 12" id="KW-0961">Cell wall biogenesis/degradation</keyword>
<evidence type="ECO:0000313" key="17">
    <source>
        <dbReference type="Proteomes" id="UP000576209"/>
    </source>
</evidence>
<evidence type="ECO:0000256" key="2">
    <source>
        <dbReference type="ARBA" id="ARBA00001946"/>
    </source>
</evidence>
<evidence type="ECO:0000256" key="1">
    <source>
        <dbReference type="ARBA" id="ARBA00001936"/>
    </source>
</evidence>
<dbReference type="PROSITE" id="PS50975">
    <property type="entry name" value="ATP_GRASP"/>
    <property type="match status" value="2"/>
</dbReference>
<evidence type="ECO:0000256" key="13">
    <source>
        <dbReference type="PROSITE-ProRule" id="PRU00409"/>
    </source>
</evidence>
<dbReference type="Gene3D" id="3.40.50.20">
    <property type="match status" value="2"/>
</dbReference>
<accession>A0A840EFD0</accession>
<dbReference type="Gene3D" id="3.30.470.20">
    <property type="entry name" value="ATP-grasp fold, B domain"/>
    <property type="match status" value="4"/>
</dbReference>
<evidence type="ECO:0000256" key="9">
    <source>
        <dbReference type="ARBA" id="ARBA00022984"/>
    </source>
</evidence>
<name>A0A840EFD0_9BACT</name>
<dbReference type="EMBL" id="JACIFF010000005">
    <property type="protein sequence ID" value="MBB4079636.1"/>
    <property type="molecule type" value="Genomic_DNA"/>
</dbReference>
<dbReference type="AlphaFoldDB" id="A0A840EFD0"/>
<dbReference type="Pfam" id="PF07478">
    <property type="entry name" value="Dala_Dala_lig_C"/>
    <property type="match status" value="3"/>
</dbReference>
<evidence type="ECO:0000313" key="16">
    <source>
        <dbReference type="EMBL" id="MBB4079636.1"/>
    </source>
</evidence>
<keyword evidence="9 12" id="KW-0573">Peptidoglycan synthesis</keyword>
<sequence>MSIKVGIFFGGPSREREISFAGGRTVYDNLDKSLFEPVPIFVDSFRRWHLLDWEYLYRGSIRDFFPPVALAPASAHGFQVYQESMGPQDELAINEMGDHVGRRIRREELPELIDLAFLALHGEYGEDGQLQRELEYAGIPYTGSGVRASEIGMDKALQKELMAAAGYPSPPILVIEREAFADSPIDEFYQSSVERIGWPMVIRPARQGSSIGVYILQEEEGLAGFERAVSAAFFRENLLLQDYADRSPADRIEYVRHVSDLRDGIAYPMDVQRGDHRLTLYTPDELHDYLEAAVADASGSPLIVLEGHQNEERVIVEGFISGKEFSTIVLRKPDGGVVALPPTEIVKYEGELFDYRSKYLPGRSRKVTPIDLPAAAIDEIRRETERLFTELGFAVYARIDGFYTPEGTIYLNDPNTTSGMMPSSFFFHQAAEIGLSPSQFLTYIIRTSLQEREADDLMALLDRDLDELRASAGAKQRVAVLLGGTSFERHISVESGRNIYEKLSSSETYRPLPVFLTSPIDTEQADEDFVLYQLPINLLLKDNADDIHDKLVHAREHPAIAEIRRSCATITDRYADPDVVFKPVHLPLAELPQVADAVFIALHGRPGEDGQVQQKLDRLGLPYNGSGPETSAITIDKHETLNVLRAGGLPVTEQWLALREDFLLNAEAFYDRVEQRFAYPLIAKPVDDGCSSAVKLIRRREELVAYCQLTFQPGGNRERQARKTLKLGSKEEWPLGKSSILFEAAITAAGAEKFLEITGGMLTHYDGDGELRYEVFEPSEALAGGEVLSLEEKFLAGEGQNLTPARLATTKYSYDHVASRVKHDLERAARLLKVEGYCRIDAFVRVFEDGRVETIVIEVNSLPGMTPATAIFHQAAIAGYQPYQFIAAILDFAKERLRRRWAYVPEAAPTVLAASPTYTAPADPPERSAAALLWLKNIGAALLLLTVLFLLLKTGLNLYTNHGESMVIPTFEGMQIDEARRVAEQEGLNIDVTIGAFDPAKPAGLVVQQQPRVGSRVKNNRTVYLTVLSEDAPDVVLPSLVGNYDYNQYVRLLKVKNIKYRVREREFDAKQEDGTILYLYYDDRKITDEDLREGVRVPMGSTIDFVITQRKGGKVTLPDYRCQQYGTAEFAITGSQLVIGRVSGDFTDRYQAYITGTEPVAGTVLETGAKVNLVLSDTPPDGCE</sequence>
<evidence type="ECO:0000256" key="5">
    <source>
        <dbReference type="ARBA" id="ARBA00022598"/>
    </source>
</evidence>
<dbReference type="EC" id="6.3.2.4" evidence="4 12"/>
<dbReference type="InterPro" id="IPR013815">
    <property type="entry name" value="ATP_grasp_subdomain_1"/>
</dbReference>
<comment type="function">
    <text evidence="12">Cell wall formation.</text>
</comment>
<keyword evidence="17" id="KW-1185">Reference proteome</keyword>
<protein>
    <recommendedName>
        <fullName evidence="4 12">D-alanine--D-alanine ligase</fullName>
        <ecNumber evidence="4 12">6.3.2.4</ecNumber>
    </recommendedName>
    <alternativeName>
        <fullName evidence="12">D-Ala-D-Ala ligase</fullName>
    </alternativeName>
    <alternativeName>
        <fullName evidence="12">D-alanylalanine synthetase</fullName>
    </alternativeName>
</protein>
<dbReference type="GO" id="GO:0005524">
    <property type="term" value="F:ATP binding"/>
    <property type="evidence" value="ECO:0007669"/>
    <property type="project" value="UniProtKB-UniRule"/>
</dbReference>
<comment type="subcellular location">
    <subcellularLocation>
        <location evidence="12">Cytoplasm</location>
    </subcellularLocation>
</comment>
<evidence type="ECO:0000256" key="7">
    <source>
        <dbReference type="ARBA" id="ARBA00022840"/>
    </source>
</evidence>
<dbReference type="PROSITE" id="PS51178">
    <property type="entry name" value="PASTA"/>
    <property type="match status" value="1"/>
</dbReference>
<dbReference type="InterPro" id="IPR011761">
    <property type="entry name" value="ATP-grasp"/>
</dbReference>
<dbReference type="PANTHER" id="PTHR23132:SF0">
    <property type="entry name" value="D-ALANINE-D-ALANINE LIGASE FAMILY"/>
    <property type="match status" value="1"/>
</dbReference>
<gene>
    <name evidence="12" type="primary">ddl</name>
    <name evidence="16" type="ORF">GGR28_002261</name>
</gene>
<dbReference type="InterPro" id="IPR016185">
    <property type="entry name" value="PreATP-grasp_dom_sf"/>
</dbReference>